<dbReference type="RefSeq" id="WP_069974883.1">
    <property type="nucleotide sequence ID" value="NZ_CP017269.1"/>
</dbReference>
<accession>A0A1D8GEJ6</accession>
<name>A0A1D8GEJ6_9FIRM</name>
<feature type="transmembrane region" description="Helical" evidence="1">
    <location>
        <begin position="6"/>
        <end position="34"/>
    </location>
</feature>
<dbReference type="STRING" id="1424294.Gferi_06875"/>
<evidence type="ECO:0000313" key="3">
    <source>
        <dbReference type="Proteomes" id="UP000095743"/>
    </source>
</evidence>
<keyword evidence="3" id="KW-1185">Reference proteome</keyword>
<dbReference type="OrthoDB" id="1953797at2"/>
<dbReference type="Proteomes" id="UP000095743">
    <property type="component" value="Chromosome"/>
</dbReference>
<keyword evidence="1" id="KW-0472">Membrane</keyword>
<evidence type="ECO:0000313" key="2">
    <source>
        <dbReference type="EMBL" id="AOT69317.1"/>
    </source>
</evidence>
<evidence type="ECO:0000256" key="1">
    <source>
        <dbReference type="SAM" id="Phobius"/>
    </source>
</evidence>
<reference evidence="2 3" key="1">
    <citation type="submission" date="2016-09" db="EMBL/GenBank/DDBJ databases">
        <title>Genomic analysis reveals versatility of anaerobic energy metabolism of Geosporobacter ferrireducens IRF9 of phylum Firmicutes.</title>
        <authorList>
            <person name="Kim S.-J."/>
        </authorList>
    </citation>
    <scope>NUCLEOTIDE SEQUENCE [LARGE SCALE GENOMIC DNA]</scope>
    <source>
        <strain evidence="2 3">IRF9</strain>
    </source>
</reference>
<keyword evidence="1" id="KW-1133">Transmembrane helix</keyword>
<dbReference type="AlphaFoldDB" id="A0A1D8GEJ6"/>
<proteinExistence type="predicted"/>
<keyword evidence="1" id="KW-0812">Transmembrane</keyword>
<organism evidence="2 3">
    <name type="scientific">Geosporobacter ferrireducens</name>
    <dbReference type="NCBI Taxonomy" id="1424294"/>
    <lineage>
        <taxon>Bacteria</taxon>
        <taxon>Bacillati</taxon>
        <taxon>Bacillota</taxon>
        <taxon>Clostridia</taxon>
        <taxon>Peptostreptococcales</taxon>
        <taxon>Thermotaleaceae</taxon>
        <taxon>Geosporobacter</taxon>
    </lineage>
</organism>
<dbReference type="KEGG" id="gfe:Gferi_06875"/>
<sequence length="150" mass="17188">MHDTGIFNELIITIIRGLLIPLVPVVTSYLIALIKKMTEDINNQLNNVDFLKYADIAENIINTAVIAVYQTYINNILKQKIALTDDEMKIAFNMIKEKSVKIISDITISELEKKYTNLDKWLENKIICCANQEKVDRIKLADKIGMEVML</sequence>
<protein>
    <submittedName>
        <fullName evidence="2">Uncharacterized protein</fullName>
    </submittedName>
</protein>
<dbReference type="EMBL" id="CP017269">
    <property type="protein sequence ID" value="AOT69317.1"/>
    <property type="molecule type" value="Genomic_DNA"/>
</dbReference>
<gene>
    <name evidence="2" type="ORF">Gferi_06875</name>
</gene>